<feature type="transmembrane region" description="Helical" evidence="1">
    <location>
        <begin position="330"/>
        <end position="348"/>
    </location>
</feature>
<evidence type="ECO:0000256" key="1">
    <source>
        <dbReference type="SAM" id="Phobius"/>
    </source>
</evidence>
<dbReference type="Proteomes" id="UP000885830">
    <property type="component" value="Unassembled WGS sequence"/>
</dbReference>
<gene>
    <name evidence="2" type="ORF">ENJ42_04195</name>
</gene>
<dbReference type="Gene3D" id="3.30.70.1320">
    <property type="entry name" value="Multidrug efflux transporter AcrB pore domain like"/>
    <property type="match status" value="1"/>
</dbReference>
<dbReference type="InterPro" id="IPR001036">
    <property type="entry name" value="Acrflvin-R"/>
</dbReference>
<feature type="transmembrane region" description="Helical" evidence="1">
    <location>
        <begin position="12"/>
        <end position="30"/>
    </location>
</feature>
<keyword evidence="1" id="KW-0472">Membrane</keyword>
<accession>A0A7C5LWP5</accession>
<dbReference type="InterPro" id="IPR027463">
    <property type="entry name" value="AcrB_DN_DC_subdom"/>
</dbReference>
<reference evidence="2" key="1">
    <citation type="journal article" date="2020" name="mSystems">
        <title>Genome- and Community-Level Interaction Insights into Carbon Utilization and Element Cycling Functions of Hydrothermarchaeota in Hydrothermal Sediment.</title>
        <authorList>
            <person name="Zhou Z."/>
            <person name="Liu Y."/>
            <person name="Xu W."/>
            <person name="Pan J."/>
            <person name="Luo Z.H."/>
            <person name="Li M."/>
        </authorList>
    </citation>
    <scope>NUCLEOTIDE SEQUENCE [LARGE SCALE GENOMIC DNA]</scope>
    <source>
        <strain evidence="2">HyVt-485</strain>
    </source>
</reference>
<dbReference type="GO" id="GO:0005886">
    <property type="term" value="C:plasma membrane"/>
    <property type="evidence" value="ECO:0007669"/>
    <property type="project" value="TreeGrafter"/>
</dbReference>
<organism evidence="2">
    <name type="scientific">Hellea balneolensis</name>
    <dbReference type="NCBI Taxonomy" id="287478"/>
    <lineage>
        <taxon>Bacteria</taxon>
        <taxon>Pseudomonadati</taxon>
        <taxon>Pseudomonadota</taxon>
        <taxon>Alphaproteobacteria</taxon>
        <taxon>Maricaulales</taxon>
        <taxon>Robiginitomaculaceae</taxon>
        <taxon>Hellea</taxon>
    </lineage>
</organism>
<dbReference type="SUPFAM" id="SSF82714">
    <property type="entry name" value="Multidrug efflux transporter AcrB TolC docking domain, DN and DC subdomains"/>
    <property type="match status" value="1"/>
</dbReference>
<comment type="caution">
    <text evidence="2">The sequence shown here is derived from an EMBL/GenBank/DDBJ whole genome shotgun (WGS) entry which is preliminary data.</text>
</comment>
<dbReference type="EMBL" id="DRMJ01000208">
    <property type="protein sequence ID" value="HHL42796.1"/>
    <property type="molecule type" value="Genomic_DNA"/>
</dbReference>
<name>A0A7C5LWP5_9PROT</name>
<dbReference type="SUPFAM" id="SSF82693">
    <property type="entry name" value="Multidrug efflux transporter AcrB pore domain, PN1, PN2, PC1 and PC2 subdomains"/>
    <property type="match status" value="2"/>
</dbReference>
<sequence>MRGLIAWWAKNTVAANLLMVAIVVMGIVGFNKLEREFFPSSTFNGMTVSVTWLGASPRDVEEQLVTRIEDAVTGIDGIDYLESSARESVGSVNIRTKVRADYDKIFDEVKVRIDGINNFPPDAFRPIVTRWDARADYMYMALHGKIDRLTLQRMANDIRDELAKLPGGELIQDISKLDEEVTIEISEDALRRYGLTFSQVAAAISGQSVNLSAGRVKTSVGDLQMKARNLANSAEDFNNIIIRQSADGGKVYLRDIAHIIDGFEDLDFVATYEGEEAIFFRALTPEVSNVSVAGKAFRDYIKKLNKELPPGIEMSMWFDGSTIFDARMGLIGRNAATGMLLVLVILILFLRPKVAFWVTIGILVSFTGAIA</sequence>
<protein>
    <submittedName>
        <fullName evidence="2">Efflux RND transporter permease subunit</fullName>
    </submittedName>
</protein>
<dbReference type="AlphaFoldDB" id="A0A7C5LWP5"/>
<dbReference type="GO" id="GO:0042910">
    <property type="term" value="F:xenobiotic transmembrane transporter activity"/>
    <property type="evidence" value="ECO:0007669"/>
    <property type="project" value="TreeGrafter"/>
</dbReference>
<proteinExistence type="predicted"/>
<dbReference type="Pfam" id="PF00873">
    <property type="entry name" value="ACR_tran"/>
    <property type="match status" value="1"/>
</dbReference>
<dbReference type="Gene3D" id="3.30.70.1430">
    <property type="entry name" value="Multidrug efflux transporter AcrB pore domain"/>
    <property type="match status" value="1"/>
</dbReference>
<keyword evidence="1" id="KW-0812">Transmembrane</keyword>
<dbReference type="PANTHER" id="PTHR32063">
    <property type="match status" value="1"/>
</dbReference>
<dbReference type="Gene3D" id="3.30.2090.10">
    <property type="entry name" value="Multidrug efflux transporter AcrB TolC docking domain, DN and DC subdomains"/>
    <property type="match status" value="1"/>
</dbReference>
<evidence type="ECO:0000313" key="2">
    <source>
        <dbReference type="EMBL" id="HHL42796.1"/>
    </source>
</evidence>
<keyword evidence="1" id="KW-1133">Transmembrane helix</keyword>
<feature type="non-terminal residue" evidence="2">
    <location>
        <position position="371"/>
    </location>
</feature>
<dbReference type="PANTHER" id="PTHR32063:SF33">
    <property type="entry name" value="RND SUPERFAMILY EFFLUX PUMP PERMEASE COMPONENT"/>
    <property type="match status" value="1"/>
</dbReference>
<dbReference type="Gene3D" id="1.20.1640.10">
    <property type="entry name" value="Multidrug efflux transporter AcrB transmembrane domain"/>
    <property type="match status" value="1"/>
</dbReference>